<feature type="compositionally biased region" description="Polar residues" evidence="3">
    <location>
        <begin position="24"/>
        <end position="42"/>
    </location>
</feature>
<protein>
    <recommendedName>
        <fullName evidence="7">Galactose oxidase</fullName>
    </recommendedName>
</protein>
<evidence type="ECO:0000256" key="1">
    <source>
        <dbReference type="ARBA" id="ARBA00022441"/>
    </source>
</evidence>
<evidence type="ECO:0000256" key="4">
    <source>
        <dbReference type="SAM" id="SignalP"/>
    </source>
</evidence>
<keyword evidence="1" id="KW-0880">Kelch repeat</keyword>
<evidence type="ECO:0000256" key="3">
    <source>
        <dbReference type="SAM" id="MobiDB-lite"/>
    </source>
</evidence>
<evidence type="ECO:0000256" key="2">
    <source>
        <dbReference type="ARBA" id="ARBA00022737"/>
    </source>
</evidence>
<dbReference type="Gene3D" id="2.120.10.80">
    <property type="entry name" value="Kelch-type beta propeller"/>
    <property type="match status" value="2"/>
</dbReference>
<accession>A0A537K111</accession>
<evidence type="ECO:0000313" key="5">
    <source>
        <dbReference type="EMBL" id="TMI89473.1"/>
    </source>
</evidence>
<reference evidence="5 6" key="1">
    <citation type="journal article" date="2019" name="Nat. Microbiol.">
        <title>Mediterranean grassland soil C-N compound turnover is dependent on rainfall and depth, and is mediated by genomically divergent microorganisms.</title>
        <authorList>
            <person name="Diamond S."/>
            <person name="Andeer P.F."/>
            <person name="Li Z."/>
            <person name="Crits-Christoph A."/>
            <person name="Burstein D."/>
            <person name="Anantharaman K."/>
            <person name="Lane K.R."/>
            <person name="Thomas B.C."/>
            <person name="Pan C."/>
            <person name="Northen T.R."/>
            <person name="Banfield J.F."/>
        </authorList>
    </citation>
    <scope>NUCLEOTIDE SEQUENCE [LARGE SCALE GENOMIC DNA]</scope>
    <source>
        <strain evidence="5">NP_3</strain>
    </source>
</reference>
<dbReference type="InterPro" id="IPR015915">
    <property type="entry name" value="Kelch-typ_b-propeller"/>
</dbReference>
<evidence type="ECO:0008006" key="7">
    <source>
        <dbReference type="Google" id="ProtNLM"/>
    </source>
</evidence>
<comment type="caution">
    <text evidence="5">The sequence shown here is derived from an EMBL/GenBank/DDBJ whole genome shotgun (WGS) entry which is preliminary data.</text>
</comment>
<organism evidence="5 6">
    <name type="scientific">Candidatus Segetimicrobium genomatis</name>
    <dbReference type="NCBI Taxonomy" id="2569760"/>
    <lineage>
        <taxon>Bacteria</taxon>
        <taxon>Bacillati</taxon>
        <taxon>Candidatus Sysuimicrobiota</taxon>
        <taxon>Candidatus Sysuimicrobiia</taxon>
        <taxon>Candidatus Sysuimicrobiales</taxon>
        <taxon>Candidatus Segetimicrobiaceae</taxon>
        <taxon>Candidatus Segetimicrobium</taxon>
    </lineage>
</organism>
<keyword evidence="4" id="KW-0732">Signal</keyword>
<dbReference type="SUPFAM" id="SSF117281">
    <property type="entry name" value="Kelch motif"/>
    <property type="match status" value="1"/>
</dbReference>
<name>A0A537K111_9BACT</name>
<dbReference type="Proteomes" id="UP000318509">
    <property type="component" value="Unassembled WGS sequence"/>
</dbReference>
<proteinExistence type="predicted"/>
<feature type="signal peptide" evidence="4">
    <location>
        <begin position="1"/>
        <end position="21"/>
    </location>
</feature>
<dbReference type="EMBL" id="VBAK01000123">
    <property type="protein sequence ID" value="TMI89473.1"/>
    <property type="molecule type" value="Genomic_DNA"/>
</dbReference>
<feature type="region of interest" description="Disordered" evidence="3">
    <location>
        <begin position="24"/>
        <end position="46"/>
    </location>
</feature>
<dbReference type="Pfam" id="PF24681">
    <property type="entry name" value="Kelch_KLHDC2_KLHL20_DRC7"/>
    <property type="match status" value="1"/>
</dbReference>
<evidence type="ECO:0000313" key="6">
    <source>
        <dbReference type="Proteomes" id="UP000318509"/>
    </source>
</evidence>
<sequence length="535" mass="55830">MSVDRIAAVVIVLGLSQLVHAQTASSPTWTQLSPNQPKTTTGGPPVPAVRLLASSAYDPATNRMIVFGGADQDTGNLSTYNDVWIFTNADGTGGTSAWIPLTPSGTPPAHRFGAGAGYDPYDNMLIVFGGATYDYTGPCPPTVDPGYTNDVWILTNANGLGGTPTWTQLTVAGTPPPPRRSGVVTYDSSRNRLIVFGGNYACGRFNDVWVLSNANGLETWDTPTWTRLTPPDPLPIARGEIGTAGAYDIGDNMLIVFGGQGDTVDFNDLWILSNANGLGGPPVWTQKVPQAGPPMARHAHTVTYDANDNALMVIGGVDFADSHFLNDVWWLWNASGTASSPQNWLPITSSGGGPLPRAAQSVAYNHQTQRRATIFGGAICLPCVGVNDAWVLASIDDAVMDPPFATFTVNQAHINRAPGGNTALGSLQTNGRFTLAPGASIDPLTQAVAFGFGGFSTLIPAGSFTQSGDGAYQFQGTIDGVPLDVKIVPGNPSGGYGFIVAAAGAPNLPPWNPVTVYLTIGHNSGSGQVKATFGN</sequence>
<keyword evidence="2" id="KW-0677">Repeat</keyword>
<dbReference type="AlphaFoldDB" id="A0A537K111"/>
<gene>
    <name evidence="5" type="ORF">E6H00_09730</name>
</gene>
<feature type="chain" id="PRO_5022092575" description="Galactose oxidase" evidence="4">
    <location>
        <begin position="22"/>
        <end position="535"/>
    </location>
</feature>
<dbReference type="PANTHER" id="PTHR46093:SF18">
    <property type="entry name" value="FIBRONECTIN TYPE-III DOMAIN-CONTAINING PROTEIN"/>
    <property type="match status" value="1"/>
</dbReference>
<dbReference type="PANTHER" id="PTHR46093">
    <property type="entry name" value="ACYL-COA-BINDING DOMAIN-CONTAINING PROTEIN 5"/>
    <property type="match status" value="1"/>
</dbReference>